<dbReference type="SUPFAM" id="SSF81653">
    <property type="entry name" value="Calcium ATPase, transduction domain A"/>
    <property type="match status" value="1"/>
</dbReference>
<keyword evidence="6" id="KW-1133">Transmembrane helix</keyword>
<dbReference type="NCBIfam" id="TIGR01525">
    <property type="entry name" value="ATPase-IB_hvy"/>
    <property type="match status" value="1"/>
</dbReference>
<dbReference type="InterPro" id="IPR023214">
    <property type="entry name" value="HAD_sf"/>
</dbReference>
<dbReference type="InterPro" id="IPR036412">
    <property type="entry name" value="HAD-like_sf"/>
</dbReference>
<dbReference type="RefSeq" id="WP_226385601.1">
    <property type="nucleotide sequence ID" value="NZ_JADCKA010000012.1"/>
</dbReference>
<dbReference type="PROSITE" id="PS01229">
    <property type="entry name" value="COF_2"/>
    <property type="match status" value="1"/>
</dbReference>
<keyword evidence="13" id="KW-1185">Reference proteome</keyword>
<dbReference type="PRINTS" id="PR00120">
    <property type="entry name" value="HATPASE"/>
</dbReference>
<dbReference type="PROSITE" id="PS00154">
    <property type="entry name" value="ATPASE_E1_E2"/>
    <property type="match status" value="1"/>
</dbReference>
<keyword evidence="10" id="KW-1003">Cell membrane</keyword>
<proteinExistence type="inferred from homology"/>
<dbReference type="InterPro" id="IPR027256">
    <property type="entry name" value="P-typ_ATPase_IB"/>
</dbReference>
<dbReference type="PANTHER" id="PTHR48085">
    <property type="entry name" value="CADMIUM/ZINC-TRANSPORTING ATPASE HMA2-RELATED"/>
    <property type="match status" value="1"/>
</dbReference>
<keyword evidence="3" id="KW-0104">Cadmium</keyword>
<comment type="caution">
    <text evidence="12">The sequence shown here is derived from an EMBL/GenBank/DDBJ whole genome shotgun (WGS) entry which is preliminary data.</text>
</comment>
<dbReference type="InterPro" id="IPR008250">
    <property type="entry name" value="ATPase_P-typ_transduc_dom_A_sf"/>
</dbReference>
<dbReference type="EMBL" id="JADCKA010000012">
    <property type="protein sequence ID" value="MBE5035955.1"/>
    <property type="molecule type" value="Genomic_DNA"/>
</dbReference>
<dbReference type="SFLD" id="SFLDG00002">
    <property type="entry name" value="C1.7:_P-type_atpase_like"/>
    <property type="match status" value="1"/>
</dbReference>
<keyword evidence="7" id="KW-0472">Membrane</keyword>
<keyword evidence="10" id="KW-0067">ATP-binding</keyword>
<dbReference type="SFLD" id="SFLDS00003">
    <property type="entry name" value="Haloacid_Dehalogenase"/>
    <property type="match status" value="1"/>
</dbReference>
<evidence type="ECO:0000256" key="9">
    <source>
        <dbReference type="ARBA" id="ARBA00049338"/>
    </source>
</evidence>
<dbReference type="Gene3D" id="2.70.150.10">
    <property type="entry name" value="Calcium-transporting ATPase, cytoplasmic transduction domain A"/>
    <property type="match status" value="1"/>
</dbReference>
<comment type="catalytic activity">
    <reaction evidence="9">
        <text>Cd(2+)(in) + ATP + H2O = Cd(2+)(out) + ADP + phosphate + H(+)</text>
        <dbReference type="Rhea" id="RHEA:12132"/>
        <dbReference type="ChEBI" id="CHEBI:15377"/>
        <dbReference type="ChEBI" id="CHEBI:15378"/>
        <dbReference type="ChEBI" id="CHEBI:30616"/>
        <dbReference type="ChEBI" id="CHEBI:43474"/>
        <dbReference type="ChEBI" id="CHEBI:48775"/>
        <dbReference type="ChEBI" id="CHEBI:456216"/>
        <dbReference type="EC" id="7.2.2.21"/>
    </reaction>
</comment>
<dbReference type="PRINTS" id="PR00119">
    <property type="entry name" value="CATATPASE"/>
</dbReference>
<feature type="domain" description="P-type ATPase A" evidence="11">
    <location>
        <begin position="203"/>
        <end position="302"/>
    </location>
</feature>
<dbReference type="Proteomes" id="UP001516588">
    <property type="component" value="Unassembled WGS sequence"/>
</dbReference>
<accession>A0ABR9QYK3</accession>
<name>A0ABR9QYK3_9FIRM</name>
<protein>
    <recommendedName>
        <fullName evidence="8">Cd(2+)-exporting ATPase</fullName>
        <ecNumber evidence="8">7.2.2.21</ecNumber>
    </recommendedName>
</protein>
<dbReference type="PANTHER" id="PTHR48085:SF5">
    <property type="entry name" value="CADMIUM_ZINC-TRANSPORTING ATPASE HMA4-RELATED"/>
    <property type="match status" value="1"/>
</dbReference>
<dbReference type="Gene3D" id="3.40.1110.10">
    <property type="entry name" value="Calcium-transporting ATPase, cytoplasmic domain N"/>
    <property type="match status" value="1"/>
</dbReference>
<gene>
    <name evidence="12" type="ORF">INF20_06680</name>
</gene>
<dbReference type="InterPro" id="IPR059000">
    <property type="entry name" value="ATPase_P-type_domA"/>
</dbReference>
<reference evidence="12 13" key="1">
    <citation type="submission" date="2020-10" db="EMBL/GenBank/DDBJ databases">
        <title>ChiBAC.</title>
        <authorList>
            <person name="Zenner C."/>
            <person name="Hitch T.C.A."/>
            <person name="Clavel T."/>
        </authorList>
    </citation>
    <scope>NUCLEOTIDE SEQUENCE [LARGE SCALE GENOMIC DNA]</scope>
    <source>
        <strain evidence="12 13">DSM 108706</strain>
    </source>
</reference>
<comment type="similarity">
    <text evidence="2 10">Belongs to the cation transport ATPase (P-type) (TC 3.A.3) family. Type IB subfamily.</text>
</comment>
<dbReference type="InterPro" id="IPR018303">
    <property type="entry name" value="ATPase_P-typ_P_site"/>
</dbReference>
<evidence type="ECO:0000256" key="10">
    <source>
        <dbReference type="RuleBase" id="RU362081"/>
    </source>
</evidence>
<evidence type="ECO:0000256" key="5">
    <source>
        <dbReference type="ARBA" id="ARBA00022967"/>
    </source>
</evidence>
<keyword evidence="10" id="KW-0479">Metal-binding</keyword>
<evidence type="ECO:0000259" key="11">
    <source>
        <dbReference type="Pfam" id="PF00122"/>
    </source>
</evidence>
<sequence length="716" mass="78951">MKSYKIVFDMPGRLRIRYGNYAFDSETAVALRYEIKRKAPVTDVQANDITGSLLITYEQENRDELISYLDDFDLDGFDKRPYMALIRENNSYELMQKEMSRAYVKKFAKMIGRRYILRLLLPVPCRRVMIAIKAAKYIKAGLISLKSGHIDVPVLDATSITTSMLNGNFKTARDIMFLLSISELLEDYTKKKTSLQLKETLSLNIDKVWILREEQEIQIPTAELNKGDIVIVNTGQMVPVDGEIQAGEAMINESSFTGEPLSKHVSCDDTVFAGTVVEEGRIFVKVRNLQSESRINKIVDMIDSNESLKASIQSKAEHLADSIVPYSFLAFFGLLAATRSLTRACSVLLVDYSCAIKLSTSISVISAMQEAGKQSIMIKGGKYLESMAEADTIVFDKTGTLTNASPFVKTVMPCEGYTRNEVLKIAACLEEHFPHSVANAIVKQAQTEGLNHREEHAKVEYIIAHGIATSLYGKRTIIGSEHFIFEDEGIKRTAEIDGMIETLQKEGANSLIYLAVGDSLAGIISIYDPLKPESAATVQQLREAGFNHIVMLTGDCENAASHIADELGITEYRSGMLPEGKAEYIKQLKSEGHTVVMVGDGVNDTPALSCADVSISMQDSSDIARELADVTLTSGNLADIVTFRELSVCLMNRIKNNYTGIVTFNSVLIGGGLLGLLQPGTSAFLHNASTFGFAISSTRKLIKEDKSKQDNKKSSL</sequence>
<dbReference type="InterPro" id="IPR023299">
    <property type="entry name" value="ATPase_P-typ_cyto_dom_N"/>
</dbReference>
<keyword evidence="4" id="KW-0812">Transmembrane</keyword>
<evidence type="ECO:0000256" key="3">
    <source>
        <dbReference type="ARBA" id="ARBA00022539"/>
    </source>
</evidence>
<evidence type="ECO:0000256" key="1">
    <source>
        <dbReference type="ARBA" id="ARBA00004141"/>
    </source>
</evidence>
<evidence type="ECO:0000313" key="12">
    <source>
        <dbReference type="EMBL" id="MBE5035955.1"/>
    </source>
</evidence>
<dbReference type="InterPro" id="IPR001757">
    <property type="entry name" value="P_typ_ATPase"/>
</dbReference>
<dbReference type="Pfam" id="PF00702">
    <property type="entry name" value="Hydrolase"/>
    <property type="match status" value="1"/>
</dbReference>
<organism evidence="12 13">
    <name type="scientific">Gallibacter intestinalis</name>
    <dbReference type="NCBI Taxonomy" id="2779356"/>
    <lineage>
        <taxon>Bacteria</taxon>
        <taxon>Bacillati</taxon>
        <taxon>Bacillota</taxon>
        <taxon>Clostridia</taxon>
        <taxon>Eubacteriales</taxon>
        <taxon>Eubacteriaceae</taxon>
        <taxon>Gallibacter</taxon>
    </lineage>
</organism>
<dbReference type="SFLD" id="SFLDF00027">
    <property type="entry name" value="p-type_atpase"/>
    <property type="match status" value="1"/>
</dbReference>
<evidence type="ECO:0000256" key="7">
    <source>
        <dbReference type="ARBA" id="ARBA00023136"/>
    </source>
</evidence>
<evidence type="ECO:0000313" key="13">
    <source>
        <dbReference type="Proteomes" id="UP001516588"/>
    </source>
</evidence>
<evidence type="ECO:0000256" key="2">
    <source>
        <dbReference type="ARBA" id="ARBA00006024"/>
    </source>
</evidence>
<comment type="subcellular location">
    <subcellularLocation>
        <location evidence="10">Cell membrane</location>
    </subcellularLocation>
    <subcellularLocation>
        <location evidence="1">Membrane</location>
        <topology evidence="1">Multi-pass membrane protein</topology>
    </subcellularLocation>
</comment>
<dbReference type="SUPFAM" id="SSF56784">
    <property type="entry name" value="HAD-like"/>
    <property type="match status" value="1"/>
</dbReference>
<dbReference type="InterPro" id="IPR044492">
    <property type="entry name" value="P_typ_ATPase_HD_dom"/>
</dbReference>
<dbReference type="Gene3D" id="3.40.50.1000">
    <property type="entry name" value="HAD superfamily/HAD-like"/>
    <property type="match status" value="1"/>
</dbReference>
<dbReference type="NCBIfam" id="TIGR01494">
    <property type="entry name" value="ATPase_P-type"/>
    <property type="match status" value="1"/>
</dbReference>
<evidence type="ECO:0000256" key="6">
    <source>
        <dbReference type="ARBA" id="ARBA00022989"/>
    </source>
</evidence>
<dbReference type="EC" id="7.2.2.21" evidence="8"/>
<keyword evidence="10" id="KW-0547">Nucleotide-binding</keyword>
<dbReference type="InterPro" id="IPR051014">
    <property type="entry name" value="Cation_Transport_ATPase_IB"/>
</dbReference>
<evidence type="ECO:0000256" key="4">
    <source>
        <dbReference type="ARBA" id="ARBA00022692"/>
    </source>
</evidence>
<evidence type="ECO:0000256" key="8">
    <source>
        <dbReference type="ARBA" id="ARBA00039103"/>
    </source>
</evidence>
<keyword evidence="5" id="KW-1278">Translocase</keyword>
<dbReference type="Pfam" id="PF00122">
    <property type="entry name" value="E1-E2_ATPase"/>
    <property type="match status" value="1"/>
</dbReference>